<evidence type="ECO:0000256" key="1">
    <source>
        <dbReference type="SAM" id="MobiDB-lite"/>
    </source>
</evidence>
<protein>
    <submittedName>
        <fullName evidence="2">Uncharacterized protein</fullName>
    </submittedName>
</protein>
<feature type="region of interest" description="Disordered" evidence="1">
    <location>
        <begin position="1"/>
        <end position="51"/>
    </location>
</feature>
<organism evidence="2">
    <name type="scientific">uncultured Caudovirales phage</name>
    <dbReference type="NCBI Taxonomy" id="2100421"/>
    <lineage>
        <taxon>Viruses</taxon>
        <taxon>Duplodnaviria</taxon>
        <taxon>Heunggongvirae</taxon>
        <taxon>Uroviricota</taxon>
        <taxon>Caudoviricetes</taxon>
        <taxon>Peduoviridae</taxon>
        <taxon>Maltschvirus</taxon>
        <taxon>Maltschvirus maltsch</taxon>
    </lineage>
</organism>
<gene>
    <name evidence="2" type="ORF">UFOVP767_18</name>
</gene>
<dbReference type="EMBL" id="LR796714">
    <property type="protein sequence ID" value="CAB4160527.1"/>
    <property type="molecule type" value="Genomic_DNA"/>
</dbReference>
<sequence length="87" mass="9291">MGGLFGGPSIPAPPPPPEPDPAIAENQKKQEERLKAQEKAQQDRLQATKRARQTGGMRLLFSQERQNPALGIQPETLGSGGTNTMGS</sequence>
<feature type="compositionally biased region" description="Basic and acidic residues" evidence="1">
    <location>
        <begin position="26"/>
        <end position="42"/>
    </location>
</feature>
<feature type="compositionally biased region" description="Gly residues" evidence="1">
    <location>
        <begin position="78"/>
        <end position="87"/>
    </location>
</feature>
<evidence type="ECO:0000313" key="2">
    <source>
        <dbReference type="EMBL" id="CAB4160527.1"/>
    </source>
</evidence>
<name>A0A6J5NNN1_9CAUD</name>
<proteinExistence type="predicted"/>
<feature type="compositionally biased region" description="Pro residues" evidence="1">
    <location>
        <begin position="10"/>
        <end position="20"/>
    </location>
</feature>
<reference evidence="2" key="1">
    <citation type="submission" date="2020-04" db="EMBL/GenBank/DDBJ databases">
        <authorList>
            <person name="Chiriac C."/>
            <person name="Salcher M."/>
            <person name="Ghai R."/>
            <person name="Kavagutti S V."/>
        </authorList>
    </citation>
    <scope>NUCLEOTIDE SEQUENCE</scope>
</reference>
<accession>A0A6J5NNN1</accession>
<feature type="region of interest" description="Disordered" evidence="1">
    <location>
        <begin position="63"/>
        <end position="87"/>
    </location>
</feature>